<organism evidence="1 2">
    <name type="scientific">Propionicimonas paludicola</name>
    <dbReference type="NCBI Taxonomy" id="185243"/>
    <lineage>
        <taxon>Bacteria</taxon>
        <taxon>Bacillati</taxon>
        <taxon>Actinomycetota</taxon>
        <taxon>Actinomycetes</taxon>
        <taxon>Propionibacteriales</taxon>
        <taxon>Nocardioidaceae</taxon>
        <taxon>Propionicimonas</taxon>
    </lineage>
</organism>
<sequence>MTLVPFTPRATEPDGATLTILGNLEAVRASWIMGDLGLLVCEQYYMGTQPLQYMSKDLEKDLGETVTQLVINWPQMVADAYAERHVCTGFRYPASDAGAAVSGDELWQWWQANNMDEQANMAQVDAISLSKSALLVGPAVGSGAPTITAESAFDVAWIRDPRSGVVIRGLKAWAEFLDDRTSIQWRNIYLPGRRITLRTAPGGGGWYVDQDVKSTELVPLVPLVNRPRLKQRDGRTEFAPIIPVANAANKMATDMMVSGEFHAMPRRWVFGLKASDFKNPDGTTRNTWSVIKGRLWATEKKPSDVAVGQFTESSLTNFHDTIKLLARLTAQLSGMPSDYMSFDSVNPPSADALRASERRMVKKCEDQQVSFGGSYETAMRHAIRFATGKYDNAAMMLETNWRDPGTPTTAQVTDAAVKKVTTKGADGRPLVPTEQGRIDLGYTPQQRDDMVQMEARAMNLDPDQVALMALLDGTK</sequence>
<dbReference type="EMBL" id="PDJC01000001">
    <property type="protein sequence ID" value="PFG17198.1"/>
    <property type="molecule type" value="Genomic_DNA"/>
</dbReference>
<name>A0A2A9CS53_9ACTN</name>
<dbReference type="InterPro" id="IPR021145">
    <property type="entry name" value="Portal_protein_SPP1_Gp6-like"/>
</dbReference>
<dbReference type="AlphaFoldDB" id="A0A2A9CS53"/>
<dbReference type="RefSeq" id="WP_098460655.1">
    <property type="nucleotide sequence ID" value="NZ_PDJC01000001.1"/>
</dbReference>
<dbReference type="OrthoDB" id="1780383at2"/>
<gene>
    <name evidence="1" type="ORF">ATK74_1761</name>
</gene>
<dbReference type="Proteomes" id="UP000226079">
    <property type="component" value="Unassembled WGS sequence"/>
</dbReference>
<evidence type="ECO:0000313" key="1">
    <source>
        <dbReference type="EMBL" id="PFG17198.1"/>
    </source>
</evidence>
<proteinExistence type="predicted"/>
<comment type="caution">
    <text evidence="1">The sequence shown here is derived from an EMBL/GenBank/DDBJ whole genome shotgun (WGS) entry which is preliminary data.</text>
</comment>
<keyword evidence="2" id="KW-1185">Reference proteome</keyword>
<accession>A0A2A9CS53</accession>
<evidence type="ECO:0000313" key="2">
    <source>
        <dbReference type="Proteomes" id="UP000226079"/>
    </source>
</evidence>
<protein>
    <submittedName>
        <fullName evidence="1">SPP1 Gp6-like portal protein</fullName>
    </submittedName>
</protein>
<dbReference type="Pfam" id="PF05133">
    <property type="entry name" value="SPP1_portal"/>
    <property type="match status" value="1"/>
</dbReference>
<reference evidence="1 2" key="1">
    <citation type="submission" date="2017-10" db="EMBL/GenBank/DDBJ databases">
        <title>Sequencing the genomes of 1000 actinobacteria strains.</title>
        <authorList>
            <person name="Klenk H.-P."/>
        </authorList>
    </citation>
    <scope>NUCLEOTIDE SEQUENCE [LARGE SCALE GENOMIC DNA]</scope>
    <source>
        <strain evidence="1 2">DSM 15597</strain>
    </source>
</reference>